<proteinExistence type="predicted"/>
<sequence length="158" mass="17894">SVKDCPHTSSEPLGPGGYAFIQFTIEHLQSESEKERREEGDEKYQHYRMPFPLSPLGQQSGALPSLLYPDDDAVRGLGQIKTLHQSQGASRALSNNHQIRQVDEEERVPRRLTIQIRWPEDRAETGRLPRLNGHLVFDPVASLPELAELVEQGVAEYR</sequence>
<evidence type="ECO:0000313" key="1">
    <source>
        <dbReference type="EMBL" id="VEL14679.1"/>
    </source>
</evidence>
<name>A0A3S5AEV4_9PLAT</name>
<accession>A0A3S5AEV4</accession>
<keyword evidence="2" id="KW-1185">Reference proteome</keyword>
<evidence type="ECO:0000313" key="2">
    <source>
        <dbReference type="Proteomes" id="UP000784294"/>
    </source>
</evidence>
<organism evidence="1 2">
    <name type="scientific">Protopolystoma xenopodis</name>
    <dbReference type="NCBI Taxonomy" id="117903"/>
    <lineage>
        <taxon>Eukaryota</taxon>
        <taxon>Metazoa</taxon>
        <taxon>Spiralia</taxon>
        <taxon>Lophotrochozoa</taxon>
        <taxon>Platyhelminthes</taxon>
        <taxon>Monogenea</taxon>
        <taxon>Polyopisthocotylea</taxon>
        <taxon>Polystomatidea</taxon>
        <taxon>Polystomatidae</taxon>
        <taxon>Protopolystoma</taxon>
    </lineage>
</organism>
<dbReference type="EMBL" id="CAAALY010021960">
    <property type="protein sequence ID" value="VEL14679.1"/>
    <property type="molecule type" value="Genomic_DNA"/>
</dbReference>
<feature type="non-terminal residue" evidence="1">
    <location>
        <position position="1"/>
    </location>
</feature>
<comment type="caution">
    <text evidence="1">The sequence shown here is derived from an EMBL/GenBank/DDBJ whole genome shotgun (WGS) entry which is preliminary data.</text>
</comment>
<gene>
    <name evidence="1" type="ORF">PXEA_LOCUS8119</name>
</gene>
<dbReference type="AlphaFoldDB" id="A0A3S5AEV4"/>
<dbReference type="Proteomes" id="UP000784294">
    <property type="component" value="Unassembled WGS sequence"/>
</dbReference>
<reference evidence="1" key="1">
    <citation type="submission" date="2018-11" db="EMBL/GenBank/DDBJ databases">
        <authorList>
            <consortium name="Pathogen Informatics"/>
        </authorList>
    </citation>
    <scope>NUCLEOTIDE SEQUENCE</scope>
</reference>
<protein>
    <submittedName>
        <fullName evidence="1">Uncharacterized protein</fullName>
    </submittedName>
</protein>